<dbReference type="GO" id="GO:0051082">
    <property type="term" value="F:unfolded protein binding"/>
    <property type="evidence" value="ECO:0007669"/>
    <property type="project" value="InterPro"/>
</dbReference>
<dbReference type="InterPro" id="IPR044121">
    <property type="entry name" value="Snu114_GTP-bd"/>
</dbReference>
<dbReference type="EMBL" id="JAWWNJ010000001">
    <property type="protein sequence ID" value="KAK7063880.1"/>
    <property type="molecule type" value="Genomic_DNA"/>
</dbReference>
<dbReference type="InterPro" id="IPR004161">
    <property type="entry name" value="EFTu-like_2"/>
</dbReference>
<dbReference type="Gene3D" id="3.30.70.870">
    <property type="entry name" value="Elongation Factor G (Translational Gtpase), domain 3"/>
    <property type="match status" value="1"/>
</dbReference>
<evidence type="ECO:0000256" key="2">
    <source>
        <dbReference type="ARBA" id="ARBA00004389"/>
    </source>
</evidence>
<dbReference type="InterPro" id="IPR035655">
    <property type="entry name" value="U5-116kDa_C"/>
</dbReference>
<dbReference type="Pfam" id="PF00009">
    <property type="entry name" value="GTP_EFTU"/>
    <property type="match status" value="1"/>
</dbReference>
<dbReference type="InterPro" id="IPR009033">
    <property type="entry name" value="Calreticulin/calnexin_P_dom_sf"/>
</dbReference>
<dbReference type="GO" id="GO:0000974">
    <property type="term" value="C:Prp19 complex"/>
    <property type="evidence" value="ECO:0007669"/>
    <property type="project" value="UniProtKB-ARBA"/>
</dbReference>
<dbReference type="PRINTS" id="PR00626">
    <property type="entry name" value="CALRETICULIN"/>
</dbReference>
<keyword evidence="20" id="KW-1185">Reference proteome</keyword>
<dbReference type="InterPro" id="IPR005225">
    <property type="entry name" value="Small_GTP-bd"/>
</dbReference>
<evidence type="ECO:0000256" key="9">
    <source>
        <dbReference type="ARBA" id="ARBA00023134"/>
    </source>
</evidence>
<dbReference type="GO" id="GO:0046540">
    <property type="term" value="C:U4/U6 x U5 tri-snRNP complex"/>
    <property type="evidence" value="ECO:0007669"/>
    <property type="project" value="TreeGrafter"/>
</dbReference>
<keyword evidence="10 17" id="KW-0472">Membrane</keyword>
<dbReference type="GO" id="GO:0005789">
    <property type="term" value="C:endoplasmic reticulum membrane"/>
    <property type="evidence" value="ECO:0007669"/>
    <property type="project" value="UniProtKB-SubCell"/>
</dbReference>
<dbReference type="InterPro" id="IPR014721">
    <property type="entry name" value="Ribsml_uS5_D2-typ_fold_subgr"/>
</dbReference>
<evidence type="ECO:0000256" key="15">
    <source>
        <dbReference type="ARBA" id="ARBA00055641"/>
    </source>
</evidence>
<evidence type="ECO:0000313" key="20">
    <source>
        <dbReference type="Proteomes" id="UP001362999"/>
    </source>
</evidence>
<evidence type="ECO:0000256" key="13">
    <source>
        <dbReference type="ARBA" id="ARBA00023242"/>
    </source>
</evidence>
<evidence type="ECO:0000256" key="5">
    <source>
        <dbReference type="ARBA" id="ARBA00022692"/>
    </source>
</evidence>
<feature type="transmembrane region" description="Helical" evidence="17">
    <location>
        <begin position="1510"/>
        <end position="1533"/>
    </location>
</feature>
<dbReference type="SUPFAM" id="SSF49899">
    <property type="entry name" value="Concanavalin A-like lectins/glucanases"/>
    <property type="match status" value="1"/>
</dbReference>
<dbReference type="Pfam" id="PF00262">
    <property type="entry name" value="Calreticulin"/>
    <property type="match status" value="1"/>
</dbReference>
<dbReference type="GO" id="GO:0003924">
    <property type="term" value="F:GTPase activity"/>
    <property type="evidence" value="ECO:0007669"/>
    <property type="project" value="InterPro"/>
</dbReference>
<dbReference type="InterPro" id="IPR000795">
    <property type="entry name" value="T_Tr_GTP-bd_dom"/>
</dbReference>
<feature type="region of interest" description="Disordered" evidence="16">
    <location>
        <begin position="1537"/>
        <end position="1581"/>
    </location>
</feature>
<dbReference type="Gene3D" id="3.40.50.300">
    <property type="entry name" value="P-loop containing nucleotide triphosphate hydrolases"/>
    <property type="match status" value="1"/>
</dbReference>
<dbReference type="Proteomes" id="UP001362999">
    <property type="component" value="Unassembled WGS sequence"/>
</dbReference>
<keyword evidence="4" id="KW-0507">mRNA processing</keyword>
<comment type="similarity">
    <text evidence="3">Belongs to the calreticulin family.</text>
</comment>
<evidence type="ECO:0000256" key="7">
    <source>
        <dbReference type="ARBA" id="ARBA00022824"/>
    </source>
</evidence>
<evidence type="ECO:0000259" key="18">
    <source>
        <dbReference type="PROSITE" id="PS51722"/>
    </source>
</evidence>
<dbReference type="GO" id="GO:0005829">
    <property type="term" value="C:cytosol"/>
    <property type="evidence" value="ECO:0007669"/>
    <property type="project" value="TreeGrafter"/>
</dbReference>
<keyword evidence="6" id="KW-0547">Nucleotide-binding</keyword>
<dbReference type="InterPro" id="IPR005517">
    <property type="entry name" value="Transl_elong_EFG/EF2_IV"/>
</dbReference>
<organism evidence="19 20">
    <name type="scientific">Favolaschia claudopus</name>
    <dbReference type="NCBI Taxonomy" id="2862362"/>
    <lineage>
        <taxon>Eukaryota</taxon>
        <taxon>Fungi</taxon>
        <taxon>Dikarya</taxon>
        <taxon>Basidiomycota</taxon>
        <taxon>Agaricomycotina</taxon>
        <taxon>Agaricomycetes</taxon>
        <taxon>Agaricomycetidae</taxon>
        <taxon>Agaricales</taxon>
        <taxon>Marasmiineae</taxon>
        <taxon>Mycenaceae</taxon>
        <taxon>Favolaschia</taxon>
    </lineage>
</organism>
<dbReference type="GO" id="GO:0005525">
    <property type="term" value="F:GTP binding"/>
    <property type="evidence" value="ECO:0007669"/>
    <property type="project" value="UniProtKB-KW"/>
</dbReference>
<evidence type="ECO:0000256" key="3">
    <source>
        <dbReference type="ARBA" id="ARBA00010983"/>
    </source>
</evidence>
<dbReference type="InterPro" id="IPR009000">
    <property type="entry name" value="Transl_B-barrel_sf"/>
</dbReference>
<comment type="subcellular location">
    <subcellularLocation>
        <location evidence="2">Endoplasmic reticulum membrane</location>
        <topology evidence="2">Single-pass membrane protein</topology>
    </subcellularLocation>
    <subcellularLocation>
        <location evidence="1">Nucleus</location>
    </subcellularLocation>
</comment>
<keyword evidence="11" id="KW-0143">Chaperone</keyword>
<dbReference type="FunFam" id="3.90.1430.10:FF:000001">
    <property type="entry name" value="116 kDa U5 small nuclear ribonucleoprotein component"/>
    <property type="match status" value="1"/>
</dbReference>
<reference evidence="19 20" key="1">
    <citation type="journal article" date="2024" name="J Genomics">
        <title>Draft genome sequencing and assembly of Favolaschia claudopus CIRM-BRFM 2984 isolated from oak limbs.</title>
        <authorList>
            <person name="Navarro D."/>
            <person name="Drula E."/>
            <person name="Chaduli D."/>
            <person name="Cazenave R."/>
            <person name="Ahrendt S."/>
            <person name="Wang J."/>
            <person name="Lipzen A."/>
            <person name="Daum C."/>
            <person name="Barry K."/>
            <person name="Grigoriev I.V."/>
            <person name="Favel A."/>
            <person name="Rosso M.N."/>
            <person name="Martin F."/>
        </authorList>
    </citation>
    <scope>NUCLEOTIDE SEQUENCE [LARGE SCALE GENOMIC DNA]</scope>
    <source>
        <strain evidence="19 20">CIRM-BRFM 2984</strain>
    </source>
</reference>
<dbReference type="InterPro" id="IPR013320">
    <property type="entry name" value="ConA-like_dom_sf"/>
</dbReference>
<dbReference type="Pfam" id="PF03764">
    <property type="entry name" value="EFG_IV"/>
    <property type="match status" value="1"/>
</dbReference>
<dbReference type="NCBIfam" id="TIGR00231">
    <property type="entry name" value="small_GTP"/>
    <property type="match status" value="1"/>
</dbReference>
<dbReference type="SUPFAM" id="SSF54980">
    <property type="entry name" value="EF-G C-terminal domain-like"/>
    <property type="match status" value="2"/>
</dbReference>
<dbReference type="Gene3D" id="3.90.1430.10">
    <property type="entry name" value="Yeast translation eEF2 (G' domain)"/>
    <property type="match status" value="1"/>
</dbReference>
<feature type="region of interest" description="Disordered" evidence="16">
    <location>
        <begin position="1"/>
        <end position="44"/>
    </location>
</feature>
<dbReference type="GO" id="GO:0071007">
    <property type="term" value="C:U2-type catalytic step 2 spliceosome"/>
    <property type="evidence" value="ECO:0007669"/>
    <property type="project" value="TreeGrafter"/>
</dbReference>
<dbReference type="Gene3D" id="3.30.230.10">
    <property type="match status" value="1"/>
</dbReference>
<dbReference type="FunFam" id="3.30.70.240:FF:000004">
    <property type="entry name" value="116 kDa U5 small nuclear ribonucleoprotein"/>
    <property type="match status" value="1"/>
</dbReference>
<dbReference type="Gene3D" id="2.60.120.200">
    <property type="match status" value="1"/>
</dbReference>
<dbReference type="InterPro" id="IPR018124">
    <property type="entry name" value="Calret/calnex_CS"/>
</dbReference>
<dbReference type="GO" id="GO:0005682">
    <property type="term" value="C:U5 snRNP"/>
    <property type="evidence" value="ECO:0007669"/>
    <property type="project" value="UniProtKB-ARBA"/>
</dbReference>
<feature type="region of interest" description="Disordered" evidence="16">
    <location>
        <begin position="1257"/>
        <end position="1350"/>
    </location>
</feature>
<dbReference type="Gene3D" id="2.10.250.10">
    <property type="entry name" value="Calreticulin/calnexin, P domain"/>
    <property type="match status" value="1"/>
</dbReference>
<proteinExistence type="inferred from homology"/>
<dbReference type="GO" id="GO:0006457">
    <property type="term" value="P:protein folding"/>
    <property type="evidence" value="ECO:0007669"/>
    <property type="project" value="InterPro"/>
</dbReference>
<dbReference type="Pfam" id="PF16004">
    <property type="entry name" value="EFTUD2"/>
    <property type="match status" value="1"/>
</dbReference>
<evidence type="ECO:0000256" key="14">
    <source>
        <dbReference type="ARBA" id="ARBA00040224"/>
    </source>
</evidence>
<dbReference type="PROSITE" id="PS51722">
    <property type="entry name" value="G_TR_2"/>
    <property type="match status" value="1"/>
</dbReference>
<evidence type="ECO:0000256" key="8">
    <source>
        <dbReference type="ARBA" id="ARBA00022989"/>
    </source>
</evidence>
<feature type="compositionally biased region" description="Basic and acidic residues" evidence="16">
    <location>
        <begin position="1267"/>
        <end position="1295"/>
    </location>
</feature>
<dbReference type="FunFam" id="2.40.30.10:FF:000029">
    <property type="entry name" value="116 kDa U5 small nuclear ribonucleoprotein component"/>
    <property type="match status" value="1"/>
</dbReference>
<evidence type="ECO:0000256" key="17">
    <source>
        <dbReference type="SAM" id="Phobius"/>
    </source>
</evidence>
<dbReference type="CDD" id="cd04167">
    <property type="entry name" value="Snu114p"/>
    <property type="match status" value="1"/>
</dbReference>
<feature type="domain" description="Tr-type G" evidence="18">
    <location>
        <begin position="137"/>
        <end position="344"/>
    </location>
</feature>
<evidence type="ECO:0000256" key="1">
    <source>
        <dbReference type="ARBA" id="ARBA00004123"/>
    </source>
</evidence>
<dbReference type="GO" id="GO:0000398">
    <property type="term" value="P:mRNA splicing, via spliceosome"/>
    <property type="evidence" value="ECO:0007669"/>
    <property type="project" value="TreeGrafter"/>
</dbReference>
<dbReference type="CDD" id="cd01683">
    <property type="entry name" value="EF2_IV_snRNP"/>
    <property type="match status" value="1"/>
</dbReference>
<dbReference type="FunFam" id="3.30.230.10:FF:000009">
    <property type="entry name" value="116 kDa U5 small nuclear ribonucleoprotein component"/>
    <property type="match status" value="1"/>
</dbReference>
<dbReference type="GO" id="GO:0030623">
    <property type="term" value="F:U5 snRNA binding"/>
    <property type="evidence" value="ECO:0007669"/>
    <property type="project" value="TreeGrafter"/>
</dbReference>
<evidence type="ECO:0000256" key="12">
    <source>
        <dbReference type="ARBA" id="ARBA00023187"/>
    </source>
</evidence>
<dbReference type="PROSITE" id="PS00803">
    <property type="entry name" value="CALRETICULIN_1"/>
    <property type="match status" value="1"/>
</dbReference>
<evidence type="ECO:0000313" key="19">
    <source>
        <dbReference type="EMBL" id="KAK7063880.1"/>
    </source>
</evidence>
<dbReference type="InterPro" id="IPR035647">
    <property type="entry name" value="EFG_III/V"/>
</dbReference>
<evidence type="ECO:0000256" key="11">
    <source>
        <dbReference type="ARBA" id="ARBA00023186"/>
    </source>
</evidence>
<dbReference type="PANTHER" id="PTHR42908:SF6">
    <property type="entry name" value="116 KDA U5 SMALL NUCLEAR RIBONUCLEOPROTEIN COMPONENT"/>
    <property type="match status" value="1"/>
</dbReference>
<evidence type="ECO:0000256" key="4">
    <source>
        <dbReference type="ARBA" id="ARBA00022664"/>
    </source>
</evidence>
<comment type="caution">
    <text evidence="19">The sequence shown here is derived from an EMBL/GenBank/DDBJ whole genome shotgun (WGS) entry which is preliminary data.</text>
</comment>
<name>A0AAW0EGD3_9AGAR</name>
<dbReference type="InterPro" id="IPR027417">
    <property type="entry name" value="P-loop_NTPase"/>
</dbReference>
<dbReference type="SUPFAM" id="SSF54211">
    <property type="entry name" value="Ribosomal protein S5 domain 2-like"/>
    <property type="match status" value="1"/>
</dbReference>
<feature type="compositionally biased region" description="Polar residues" evidence="16">
    <location>
        <begin position="27"/>
        <end position="38"/>
    </location>
</feature>
<dbReference type="InterPro" id="IPR031950">
    <property type="entry name" value="EFTUD2_N"/>
</dbReference>
<keyword evidence="9" id="KW-0342">GTP-binding</keyword>
<evidence type="ECO:0000256" key="10">
    <source>
        <dbReference type="ARBA" id="ARBA00023136"/>
    </source>
</evidence>
<dbReference type="CDD" id="cd04098">
    <property type="entry name" value="eEF2_C_snRNP"/>
    <property type="match status" value="1"/>
</dbReference>
<dbReference type="SUPFAM" id="SSF50447">
    <property type="entry name" value="Translation proteins"/>
    <property type="match status" value="1"/>
</dbReference>
<evidence type="ECO:0000256" key="16">
    <source>
        <dbReference type="SAM" id="MobiDB-lite"/>
    </source>
</evidence>
<dbReference type="GO" id="GO:0005509">
    <property type="term" value="F:calcium ion binding"/>
    <property type="evidence" value="ECO:0007669"/>
    <property type="project" value="InterPro"/>
</dbReference>
<dbReference type="FunFam" id="2.10.250.10:FF:000001">
    <property type="entry name" value="Calnexin homolog"/>
    <property type="match status" value="1"/>
</dbReference>
<dbReference type="InterPro" id="IPR020568">
    <property type="entry name" value="Ribosomal_Su5_D2-typ_SF"/>
</dbReference>
<gene>
    <name evidence="19" type="ORF">R3P38DRAFT_2756705</name>
</gene>
<feature type="compositionally biased region" description="Acidic residues" evidence="16">
    <location>
        <begin position="1331"/>
        <end position="1342"/>
    </location>
</feature>
<dbReference type="InterPro" id="IPR000640">
    <property type="entry name" value="EFG_V-like"/>
</dbReference>
<dbReference type="InterPro" id="IPR001580">
    <property type="entry name" value="Calret/calnex"/>
</dbReference>
<dbReference type="Pfam" id="PF03144">
    <property type="entry name" value="GTP_EFTU_D2"/>
    <property type="match status" value="1"/>
</dbReference>
<dbReference type="PANTHER" id="PTHR42908">
    <property type="entry name" value="TRANSLATION ELONGATION FACTOR-RELATED"/>
    <property type="match status" value="1"/>
</dbReference>
<feature type="compositionally biased region" description="Acidic residues" evidence="16">
    <location>
        <begin position="1296"/>
        <end position="1308"/>
    </location>
</feature>
<dbReference type="SUPFAM" id="SSF52540">
    <property type="entry name" value="P-loop containing nucleoside triphosphate hydrolases"/>
    <property type="match status" value="1"/>
</dbReference>
<evidence type="ECO:0000256" key="6">
    <source>
        <dbReference type="ARBA" id="ARBA00022741"/>
    </source>
</evidence>
<dbReference type="SMART" id="SM00889">
    <property type="entry name" value="EFG_IV"/>
    <property type="match status" value="1"/>
</dbReference>
<keyword evidence="13" id="KW-0539">Nucleus</keyword>
<keyword evidence="12" id="KW-0508">mRNA splicing</keyword>
<keyword evidence="5 17" id="KW-0812">Transmembrane</keyword>
<dbReference type="Gene3D" id="2.40.30.10">
    <property type="entry name" value="Translation factors"/>
    <property type="match status" value="1"/>
</dbReference>
<dbReference type="SUPFAM" id="SSF63887">
    <property type="entry name" value="P-domain of calnexin/calreticulin"/>
    <property type="match status" value="1"/>
</dbReference>
<accession>A0AAW0EGD3</accession>
<dbReference type="Gene3D" id="3.30.70.240">
    <property type="match status" value="1"/>
</dbReference>
<dbReference type="FunFam" id="3.40.50.300:FF:000646">
    <property type="entry name" value="U5 small nuclear ribonucleoprotein component"/>
    <property type="match status" value="1"/>
</dbReference>
<comment type="function">
    <text evidence="15">Component of the U5 snRNP complex required for pre-mRNA splicing. Binds GTP.</text>
</comment>
<dbReference type="SMART" id="SM00838">
    <property type="entry name" value="EFG_C"/>
    <property type="match status" value="1"/>
</dbReference>
<dbReference type="CDD" id="cd04090">
    <property type="entry name" value="EF2_II_snRNP"/>
    <property type="match status" value="1"/>
</dbReference>
<keyword evidence="7" id="KW-0256">Endoplasmic reticulum</keyword>
<dbReference type="FunFam" id="2.60.120.200:FF:000011">
    <property type="entry name" value="Probable calnexin"/>
    <property type="match status" value="1"/>
</dbReference>
<sequence length="1581" mass="175698">MASLEDYDEFGNYIGADLDSDDEEDIPQQQFVPQSTSAPLEGYDDEPMPGTEENALMEIDEPVHNAVVLHEDKQYYPSASDVYGPDVETMVQEEDAQPLTQPIIAPIKVRKWNVEEKDMPETRFDKGFLLNMTAFPDMIRNVAVVGHLHHGKTALMDMLVFETHKLTWDADHQTRYTDTHILSREREISLKSSPMSLILPTTAGKSHLIHFIDTPGHVNFVDEVACAIRLVDGIILVVDVVEGLMVGAENILRHALQENVKITLVVNKIDRLILELRIKPADAYYKIKHTIEEINTFIAAIDPDPELRLSPENGNVAFASTDMHWCFTLRSFAQMYADAFGSLDVASFADRLWGDIYFNSDRKFTRKQADPESNRTFVHFILEPLYKLYSHVLSEETDNLKETLHGLGIHLKAVMFKMDVRPLLKVILAQFFGPATGLVDVIVENVPSPVDGAENKIDGTYSGQHSSDLVASMKACDAEGPVMVQITKLYQTTDAQSFRAFGRVLSGTVRKGMEVKVLGEGYSPEDEEDMMKATVEDIWISESRYYIPAEEVPAGNLVLLGGVDASITKTATLAGVDIQEDLHIFRPIKHMTQSVLKIAIEPIAPSELPKMLSGLRSINKSYPLVSTKVEESGEHVLIGTGELFLDSVMHDLRKLFSEIEIKVSDPVTKFCETVLETSALKCYADTPNKKNKITMIAEPLERGIAEDIERGRVNMRMTPKDRGKFFQEKYQWDLLASRSIWAFGPDENGPNILLDDTLPSQIDKKMLGTVKDHIKQGFQWGAREGPLCDEPMRNVKFRLLDAGLAQEPIFRGGGQIVPTARRVCYSSFLMAAPRLMEPIYYVEVQAPADCISAVYTVLARRRGHVTQDIPKAGSPLYTVKALIPVIDANGFETDLRTATQGQAFCLQVFDHWSVVPGDPTDTSIKLRPLEPASGQALARDLVLKTRRRKGLGEQIAVSKYLDDEFVLALSASGHADLLGYTDERFDEAEIWESFGKMPRDQFGHREWEAVTKFTAHPLPFLYLPLLGPSYTMRSVALSVLAIAASSALAQSEDPKPSFTKTSIKAPFVEQFTDDWSERWTPSEATKKTPVGGETFSYVGEWKVEEPSISVIDGDLGLVAKSKAAHHAISAPFAQPIDFKTKPLVVQYEVKYQKGGNCGGGYVKLLEDGFQTSGKEFSDTTPWVVMFGPDLTCPGTKVHFIFRYKSPKTGEVEEKHLSMPPKPSIEKLTNLYTLVIQPDNTYEVFFNGASEKAGSLLEDFEPPVNPAKEIDDPEDKKPATWVDTKRIEDPEASKPEDWDEDAPYEIPDEEATKPEGWLDDEPATVPDPDAEKPEEWDDEEDGDWIAPTVPNPKCSEAAGCGEWKRPFKANPAYKGKWYAPMIDNPAYKGEWAPRKIDNPNFYEDLTPVKSLGKIGGVGIELWTMTEDILFDNIYIGHSIDDAKTFAAETFDIKKPLESAAAKPDAADEDDEETPAFKDDPISFIRNKVFTFVDLAKLDPLLAFKTQPETGVALVGALLTLLGMFGALFGLVGAGQKPITKSTKKTDAPTADDKKTKEAAPVAPAGGEKKDESTVKKRAAAAK</sequence>
<dbReference type="FunFam" id="3.30.70.870:FF:000002">
    <property type="entry name" value="Translation elongation factor 2"/>
    <property type="match status" value="1"/>
</dbReference>
<feature type="compositionally biased region" description="Basic and acidic residues" evidence="16">
    <location>
        <begin position="1542"/>
        <end position="1556"/>
    </location>
</feature>
<protein>
    <recommendedName>
        <fullName evidence="14">Calnexin</fullName>
    </recommendedName>
</protein>
<dbReference type="Pfam" id="PF00679">
    <property type="entry name" value="EFG_C"/>
    <property type="match status" value="1"/>
</dbReference>
<keyword evidence="8 17" id="KW-1133">Transmembrane helix</keyword>